<proteinExistence type="predicted"/>
<name>A0ABQ5K233_9EUKA</name>
<accession>A0ABQ5K233</accession>
<keyword evidence="2" id="KW-1185">Reference proteome</keyword>
<dbReference type="Gene3D" id="3.40.50.1000">
    <property type="entry name" value="HAD superfamily/HAD-like"/>
    <property type="match status" value="1"/>
</dbReference>
<reference evidence="1" key="1">
    <citation type="submission" date="2022-03" db="EMBL/GenBank/DDBJ databases">
        <title>Draft genome sequence of Aduncisulcus paluster, a free-living microaerophilic Fornicata.</title>
        <authorList>
            <person name="Yuyama I."/>
            <person name="Kume K."/>
            <person name="Tamura T."/>
            <person name="Inagaki Y."/>
            <person name="Hashimoto T."/>
        </authorList>
    </citation>
    <scope>NUCLEOTIDE SEQUENCE</scope>
    <source>
        <strain evidence="1">NY0171</strain>
    </source>
</reference>
<sequence>MSPFVLSWTHKDRLFYYQLLIFPHPFCHATMSSPAESPDIEIIVPEFINEGELASIRTTKGINTTGGRRGDGFDGFDMASESQKILNGEGCICEFSKISIHFPRSTFLKGAYICLLNSSTSPLHLLFTFTSLHGKTTLKRYEFRFKGSSWFFLPIHLSDIALCEITTPKKHPESFSIHSLAFVRETTERVPQKMTHGSSHLDHFKSIMDGLPIIKTQHISKLEGSIPISFVDPFIKLSLPNIKAKDDCMSKDHARYDQSLAVQEMLQGNAEHRLSLSHLSIPFSSPTPLKGVYICVGKEDSSLQLFFTFTDSDGKVTYKKYGFPTIEHVCDYEHEWHFLPIDLSNVVLCEIEGNSQMGRISSRRFLIHNLRFQSPFMKFDGSIPATNLQSFICSDRIKLVCFDCDGVLWRDGKLLPGAKDLIVK</sequence>
<evidence type="ECO:0000313" key="2">
    <source>
        <dbReference type="Proteomes" id="UP001057375"/>
    </source>
</evidence>
<dbReference type="InterPro" id="IPR023214">
    <property type="entry name" value="HAD_sf"/>
</dbReference>
<protein>
    <submittedName>
        <fullName evidence="1">Uncharacterized protein</fullName>
    </submittedName>
</protein>
<dbReference type="Proteomes" id="UP001057375">
    <property type="component" value="Unassembled WGS sequence"/>
</dbReference>
<feature type="non-terminal residue" evidence="1">
    <location>
        <position position="424"/>
    </location>
</feature>
<dbReference type="EMBL" id="BQXS01012626">
    <property type="protein sequence ID" value="GKT25973.1"/>
    <property type="molecule type" value="Genomic_DNA"/>
</dbReference>
<organism evidence="1 2">
    <name type="scientific">Aduncisulcus paluster</name>
    <dbReference type="NCBI Taxonomy" id="2918883"/>
    <lineage>
        <taxon>Eukaryota</taxon>
        <taxon>Metamonada</taxon>
        <taxon>Carpediemonas-like organisms</taxon>
        <taxon>Aduncisulcus</taxon>
    </lineage>
</organism>
<comment type="caution">
    <text evidence="1">The sequence shown here is derived from an EMBL/GenBank/DDBJ whole genome shotgun (WGS) entry which is preliminary data.</text>
</comment>
<gene>
    <name evidence="1" type="ORF">ADUPG1_013201</name>
</gene>
<evidence type="ECO:0000313" key="1">
    <source>
        <dbReference type="EMBL" id="GKT25973.1"/>
    </source>
</evidence>